<evidence type="ECO:0000313" key="2">
    <source>
        <dbReference type="Proteomes" id="UP000278962"/>
    </source>
</evidence>
<accession>A0A660LFD9</accession>
<organism evidence="1 2">
    <name type="scientific">Solirubrobacter pauli</name>
    <dbReference type="NCBI Taxonomy" id="166793"/>
    <lineage>
        <taxon>Bacteria</taxon>
        <taxon>Bacillati</taxon>
        <taxon>Actinomycetota</taxon>
        <taxon>Thermoleophilia</taxon>
        <taxon>Solirubrobacterales</taxon>
        <taxon>Solirubrobacteraceae</taxon>
        <taxon>Solirubrobacter</taxon>
    </lineage>
</organism>
<evidence type="ECO:0000313" key="1">
    <source>
        <dbReference type="EMBL" id="RKQ93828.1"/>
    </source>
</evidence>
<dbReference type="EMBL" id="RBIL01000001">
    <property type="protein sequence ID" value="RKQ93828.1"/>
    <property type="molecule type" value="Genomic_DNA"/>
</dbReference>
<keyword evidence="2" id="KW-1185">Reference proteome</keyword>
<gene>
    <name evidence="1" type="ORF">C8N24_3702</name>
</gene>
<dbReference type="RefSeq" id="WP_121252288.1">
    <property type="nucleotide sequence ID" value="NZ_RBIL01000001.1"/>
</dbReference>
<proteinExistence type="predicted"/>
<reference evidence="1 2" key="1">
    <citation type="submission" date="2018-10" db="EMBL/GenBank/DDBJ databases">
        <title>Genomic Encyclopedia of Archaeal and Bacterial Type Strains, Phase II (KMG-II): from individual species to whole genera.</title>
        <authorList>
            <person name="Goeker M."/>
        </authorList>
    </citation>
    <scope>NUCLEOTIDE SEQUENCE [LARGE SCALE GENOMIC DNA]</scope>
    <source>
        <strain evidence="1 2">DSM 14954</strain>
    </source>
</reference>
<dbReference type="AlphaFoldDB" id="A0A660LFD9"/>
<dbReference type="Proteomes" id="UP000278962">
    <property type="component" value="Unassembled WGS sequence"/>
</dbReference>
<name>A0A660LFD9_9ACTN</name>
<sequence>MLDGLQAAALDAADRRAATIGAYGLFGELEPESRDPRFLSLLDDTLEQIRAAGLSSGHLNRYEADRWIELHGELRSSFDRVFEVEVPDVADLPSARPLMRGDVRRLALTEPLPFGNAFFAEHRQDGTFVVFSERIYSHEDPTRSRYDEHHLGMFHTFEDLLRALGGELRTPTHWFDDDLEPYFPQRRA</sequence>
<protein>
    <submittedName>
        <fullName evidence="1">Uncharacterized protein</fullName>
    </submittedName>
</protein>
<comment type="caution">
    <text evidence="1">The sequence shown here is derived from an EMBL/GenBank/DDBJ whole genome shotgun (WGS) entry which is preliminary data.</text>
</comment>